<dbReference type="GO" id="GO:0015099">
    <property type="term" value="F:nickel cation transmembrane transporter activity"/>
    <property type="evidence" value="ECO:0007669"/>
    <property type="project" value="UniProtKB-UniRule"/>
</dbReference>
<keyword evidence="8 13" id="KW-1133">Transmembrane helix</keyword>
<keyword evidence="11 13" id="KW-0472">Membrane</keyword>
<dbReference type="InterPro" id="IPR011541">
    <property type="entry name" value="Ni/Co_transpt_high_affinity"/>
</dbReference>
<organism evidence="14 15">
    <name type="scientific">Conservatibacter flavescens</name>
    <dbReference type="NCBI Taxonomy" id="28161"/>
    <lineage>
        <taxon>Bacteria</taxon>
        <taxon>Pseudomonadati</taxon>
        <taxon>Pseudomonadota</taxon>
        <taxon>Gammaproteobacteria</taxon>
        <taxon>Pasteurellales</taxon>
        <taxon>Pasteurellaceae</taxon>
        <taxon>Conservatibacter</taxon>
    </lineage>
</organism>
<keyword evidence="7 13" id="KW-0812">Transmembrane</keyword>
<dbReference type="OrthoDB" id="9812956at2"/>
<keyword evidence="12" id="KW-0170">Cobalt</keyword>
<keyword evidence="4 13" id="KW-0813">Transport</keyword>
<keyword evidence="9" id="KW-0406">Ion transport</keyword>
<evidence type="ECO:0000256" key="1">
    <source>
        <dbReference type="ARBA" id="ARBA00002510"/>
    </source>
</evidence>
<evidence type="ECO:0000256" key="2">
    <source>
        <dbReference type="ARBA" id="ARBA00004651"/>
    </source>
</evidence>
<dbReference type="Pfam" id="PF03824">
    <property type="entry name" value="NicO"/>
    <property type="match status" value="1"/>
</dbReference>
<dbReference type="EMBL" id="PHHA01000002">
    <property type="protein sequence ID" value="PJG86609.1"/>
    <property type="molecule type" value="Genomic_DNA"/>
</dbReference>
<dbReference type="InterPro" id="IPR051224">
    <property type="entry name" value="NiCoT_RcnA"/>
</dbReference>
<name>A0A2M8S639_9PAST</name>
<evidence type="ECO:0000256" key="4">
    <source>
        <dbReference type="ARBA" id="ARBA00022448"/>
    </source>
</evidence>
<evidence type="ECO:0000256" key="7">
    <source>
        <dbReference type="ARBA" id="ARBA00022692"/>
    </source>
</evidence>
<reference evidence="14 15" key="1">
    <citation type="submission" date="2017-11" db="EMBL/GenBank/DDBJ databases">
        <title>Reclassification of Bisgaard taxon 7 as Conservatibacter flavescens gen. nov., sp. nov.</title>
        <authorList>
            <person name="Christensen H."/>
        </authorList>
    </citation>
    <scope>NUCLEOTIDE SEQUENCE [LARGE SCALE GENOMIC DNA]</scope>
    <source>
        <strain evidence="14 15">7_4</strain>
    </source>
</reference>
<keyword evidence="3" id="KW-0171">Cobalt transport</keyword>
<dbReference type="GO" id="GO:0032025">
    <property type="term" value="P:response to cobalt ion"/>
    <property type="evidence" value="ECO:0007669"/>
    <property type="project" value="TreeGrafter"/>
</dbReference>
<evidence type="ECO:0000256" key="6">
    <source>
        <dbReference type="ARBA" id="ARBA00022596"/>
    </source>
</evidence>
<evidence type="ECO:0000313" key="14">
    <source>
        <dbReference type="EMBL" id="PJG86609.1"/>
    </source>
</evidence>
<feature type="transmembrane region" description="Helical" evidence="13">
    <location>
        <begin position="138"/>
        <end position="159"/>
    </location>
</feature>
<dbReference type="PANTHER" id="PTHR40659:SF1">
    <property type="entry name" value="NICKEL_COBALT EFFLUX SYSTEM RCNA"/>
    <property type="match status" value="1"/>
</dbReference>
<feature type="transmembrane region" description="Helical" evidence="13">
    <location>
        <begin position="308"/>
        <end position="337"/>
    </location>
</feature>
<keyword evidence="10" id="KW-0921">Nickel transport</keyword>
<feature type="transmembrane region" description="Helical" evidence="13">
    <location>
        <begin position="253"/>
        <end position="279"/>
    </location>
</feature>
<dbReference type="GO" id="GO:0010045">
    <property type="term" value="P:response to nickel cation"/>
    <property type="evidence" value="ECO:0007669"/>
    <property type="project" value="TreeGrafter"/>
</dbReference>
<evidence type="ECO:0000256" key="8">
    <source>
        <dbReference type="ARBA" id="ARBA00022989"/>
    </source>
</evidence>
<dbReference type="PANTHER" id="PTHR40659">
    <property type="entry name" value="NICKEL/COBALT EFFLUX SYSTEM RCNA"/>
    <property type="match status" value="1"/>
</dbReference>
<evidence type="ECO:0000313" key="15">
    <source>
        <dbReference type="Proteomes" id="UP000229329"/>
    </source>
</evidence>
<feature type="transmembrane region" description="Helical" evidence="13">
    <location>
        <begin position="94"/>
        <end position="118"/>
    </location>
</feature>
<keyword evidence="15" id="KW-1185">Reference proteome</keyword>
<comment type="caution">
    <text evidence="14">The sequence shown here is derived from an EMBL/GenBank/DDBJ whole genome shotgun (WGS) entry which is preliminary data.</text>
</comment>
<dbReference type="AlphaFoldDB" id="A0A2M8S639"/>
<feature type="transmembrane region" description="Helical" evidence="13">
    <location>
        <begin position="12"/>
        <end position="35"/>
    </location>
</feature>
<feature type="transmembrane region" description="Helical" evidence="13">
    <location>
        <begin position="227"/>
        <end position="247"/>
    </location>
</feature>
<dbReference type="Proteomes" id="UP000229329">
    <property type="component" value="Unassembled WGS sequence"/>
</dbReference>
<protein>
    <recommendedName>
        <fullName evidence="13">Nickel/cobalt efflux system</fullName>
    </recommendedName>
</protein>
<evidence type="ECO:0000256" key="11">
    <source>
        <dbReference type="ARBA" id="ARBA00023136"/>
    </source>
</evidence>
<proteinExistence type="inferred from homology"/>
<evidence type="ECO:0000256" key="9">
    <source>
        <dbReference type="ARBA" id="ARBA00023065"/>
    </source>
</evidence>
<evidence type="ECO:0000256" key="12">
    <source>
        <dbReference type="ARBA" id="ARBA00023285"/>
    </source>
</evidence>
<gene>
    <name evidence="14" type="ORF">CVP05_00450</name>
</gene>
<feature type="transmembrane region" description="Helical" evidence="13">
    <location>
        <begin position="55"/>
        <end position="73"/>
    </location>
</feature>
<evidence type="ECO:0000256" key="13">
    <source>
        <dbReference type="RuleBase" id="RU362101"/>
    </source>
</evidence>
<comment type="similarity">
    <text evidence="13">Belongs to the NiCoT transporter (TC 2.A.52) family.</text>
</comment>
<sequence length="338" mass="37756">MSNLKQLSHILLLIVLILCIVYLFPWLFTQVAVWQKYINQLMSGYLHQLKENNSAGFWLMGISFAYGVFHALGPGHGKFIIASYLSTHQTQLKIGMRLTFLSSLTQGMVAILATSILVAGLNLSSAYFKLSQLWLERAAFGLLMLLGLYWCWQSMRVWWRKRNQIKKRLKIKKISLNSPAFSHAQPSQSAVKNPQVFHQHGADCGCGHQHIPTKSQLAQVQDWKSQCLVILSIGLRPCTGAVFILFLSYMLDLYLWGIGATLLMSLGTGMTLSGFALLVQYARKVAVNLGQWYLHSTVDQKYQGMGKFLAGIVLIFFAASLLYGTTLPLSGGAALFAR</sequence>
<comment type="function">
    <text evidence="1">Efflux system for nickel and cobalt.</text>
</comment>
<dbReference type="GO" id="GO:0005886">
    <property type="term" value="C:plasma membrane"/>
    <property type="evidence" value="ECO:0007669"/>
    <property type="project" value="UniProtKB-SubCell"/>
</dbReference>
<accession>A0A2M8S639</accession>
<evidence type="ECO:0000256" key="3">
    <source>
        <dbReference type="ARBA" id="ARBA00022426"/>
    </source>
</evidence>
<dbReference type="GO" id="GO:0006824">
    <property type="term" value="P:cobalt ion transport"/>
    <property type="evidence" value="ECO:0007669"/>
    <property type="project" value="UniProtKB-KW"/>
</dbReference>
<dbReference type="GO" id="GO:0046583">
    <property type="term" value="F:monoatomic cation efflux transmembrane transporter activity"/>
    <property type="evidence" value="ECO:0007669"/>
    <property type="project" value="TreeGrafter"/>
</dbReference>
<keyword evidence="5" id="KW-1003">Cell membrane</keyword>
<evidence type="ECO:0000256" key="5">
    <source>
        <dbReference type="ARBA" id="ARBA00022475"/>
    </source>
</evidence>
<comment type="subcellular location">
    <subcellularLocation>
        <location evidence="2 13">Cell membrane</location>
        <topology evidence="2 13">Multi-pass membrane protein</topology>
    </subcellularLocation>
</comment>
<keyword evidence="6" id="KW-0533">Nickel</keyword>
<evidence type="ECO:0000256" key="10">
    <source>
        <dbReference type="ARBA" id="ARBA00023112"/>
    </source>
</evidence>